<comment type="caution">
    <text evidence="1">The sequence shown here is derived from an EMBL/GenBank/DDBJ whole genome shotgun (WGS) entry which is preliminary data.</text>
</comment>
<evidence type="ECO:0000313" key="2">
    <source>
        <dbReference type="Proteomes" id="UP000294155"/>
    </source>
</evidence>
<dbReference type="AlphaFoldDB" id="A0A4Q5LES2"/>
<gene>
    <name evidence="1" type="ORF">EWM57_06685</name>
</gene>
<dbReference type="Proteomes" id="UP000294155">
    <property type="component" value="Unassembled WGS sequence"/>
</dbReference>
<reference evidence="1 2" key="1">
    <citation type="submission" date="2019-02" db="EMBL/GenBank/DDBJ databases">
        <title>Bacterial novel species isolated from soil.</title>
        <authorList>
            <person name="Jung H.-Y."/>
        </authorList>
    </citation>
    <scope>NUCLEOTIDE SEQUENCE [LARGE SCALE GENOMIC DNA]</scope>
    <source>
        <strain evidence="1 2">1-3-3-3</strain>
    </source>
</reference>
<dbReference type="RefSeq" id="WP_129920363.1">
    <property type="nucleotide sequence ID" value="NZ_SEWE01000010.1"/>
</dbReference>
<keyword evidence="2" id="KW-1185">Reference proteome</keyword>
<sequence>MKKKIPLAIHKAIEPLLPIINKEIVAMDMSANSLFRMIDVDPESGFFFEITAIEKSDGKTIIRYESKPASANNNIAIRAATTYEGFANIFKQWINILNDYNQIPTIFDDPILKQYEDDFQEKFESADENASRASFTLEQQFLLDDAFTKIIFLLEHNKDKENIEEIDSLIVEAKSIQDTITTSTKDEIFGKMSSLFSKIQKGGLKWIKEIYPIIQKEIISQIVKGALNLPSVIDIT</sequence>
<accession>A0A4Q5LES2</accession>
<name>A0A4Q5LES2_9BACT</name>
<organism evidence="1 2">
    <name type="scientific">Hymenobacter persicinus</name>
    <dbReference type="NCBI Taxonomy" id="2025506"/>
    <lineage>
        <taxon>Bacteria</taxon>
        <taxon>Pseudomonadati</taxon>
        <taxon>Bacteroidota</taxon>
        <taxon>Cytophagia</taxon>
        <taxon>Cytophagales</taxon>
        <taxon>Hymenobacteraceae</taxon>
        <taxon>Hymenobacter</taxon>
    </lineage>
</organism>
<proteinExistence type="predicted"/>
<dbReference type="OrthoDB" id="963867at2"/>
<protein>
    <submittedName>
        <fullName evidence="1">Uncharacterized protein</fullName>
    </submittedName>
</protein>
<evidence type="ECO:0000313" key="1">
    <source>
        <dbReference type="EMBL" id="RYU81257.1"/>
    </source>
</evidence>
<dbReference type="EMBL" id="SEWE01000010">
    <property type="protein sequence ID" value="RYU81257.1"/>
    <property type="molecule type" value="Genomic_DNA"/>
</dbReference>